<dbReference type="SMART" id="SM00115">
    <property type="entry name" value="CASc"/>
    <property type="match status" value="1"/>
</dbReference>
<feature type="domain" description="Caspase family p20" evidence="5">
    <location>
        <begin position="98"/>
        <end position="240"/>
    </location>
</feature>
<dbReference type="InterPro" id="IPR002398">
    <property type="entry name" value="Pept_C14"/>
</dbReference>
<dbReference type="PANTHER" id="PTHR10454">
    <property type="entry name" value="CASPASE"/>
    <property type="match status" value="1"/>
</dbReference>
<dbReference type="SUPFAM" id="SSF52129">
    <property type="entry name" value="Caspase-like"/>
    <property type="match status" value="1"/>
</dbReference>
<evidence type="ECO:0000256" key="1">
    <source>
        <dbReference type="ARBA" id="ARBA00010134"/>
    </source>
</evidence>
<name>A0AAV2ICQ5_LYMST</name>
<dbReference type="PROSITE" id="PS50207">
    <property type="entry name" value="CASPASE_P10"/>
    <property type="match status" value="1"/>
</dbReference>
<dbReference type="PROSITE" id="PS01121">
    <property type="entry name" value="CASPASE_HIS"/>
    <property type="match status" value="1"/>
</dbReference>
<dbReference type="InterPro" id="IPR001309">
    <property type="entry name" value="Pept_C14_p20"/>
</dbReference>
<organism evidence="6 7">
    <name type="scientific">Lymnaea stagnalis</name>
    <name type="common">Great pond snail</name>
    <name type="synonym">Helix stagnalis</name>
    <dbReference type="NCBI Taxonomy" id="6523"/>
    <lineage>
        <taxon>Eukaryota</taxon>
        <taxon>Metazoa</taxon>
        <taxon>Spiralia</taxon>
        <taxon>Lophotrochozoa</taxon>
        <taxon>Mollusca</taxon>
        <taxon>Gastropoda</taxon>
        <taxon>Heterobranchia</taxon>
        <taxon>Euthyneura</taxon>
        <taxon>Panpulmonata</taxon>
        <taxon>Hygrophila</taxon>
        <taxon>Lymnaeoidea</taxon>
        <taxon>Lymnaeidae</taxon>
        <taxon>Lymnaea</taxon>
    </lineage>
</organism>
<feature type="region of interest" description="Disordered" evidence="3">
    <location>
        <begin position="57"/>
        <end position="88"/>
    </location>
</feature>
<dbReference type="PRINTS" id="PR00376">
    <property type="entry name" value="IL1BCENZYME"/>
</dbReference>
<feature type="compositionally biased region" description="Basic and acidic residues" evidence="3">
    <location>
        <begin position="60"/>
        <end position="69"/>
    </location>
</feature>
<dbReference type="GO" id="GO:0006915">
    <property type="term" value="P:apoptotic process"/>
    <property type="evidence" value="ECO:0007669"/>
    <property type="project" value="TreeGrafter"/>
</dbReference>
<protein>
    <submittedName>
        <fullName evidence="6">Uncharacterized protein</fullName>
    </submittedName>
</protein>
<dbReference type="GO" id="GO:0043525">
    <property type="term" value="P:positive regulation of neuron apoptotic process"/>
    <property type="evidence" value="ECO:0007669"/>
    <property type="project" value="TreeGrafter"/>
</dbReference>
<feature type="compositionally biased region" description="Basic and acidic residues" evidence="3">
    <location>
        <begin position="265"/>
        <end position="276"/>
    </location>
</feature>
<feature type="region of interest" description="Disordered" evidence="3">
    <location>
        <begin position="258"/>
        <end position="321"/>
    </location>
</feature>
<evidence type="ECO:0000259" key="4">
    <source>
        <dbReference type="PROSITE" id="PS50207"/>
    </source>
</evidence>
<sequence>MDIPNEKEQAVDELDGFKKDVKDKFKKLFCISGKSKSFETPRTESFKEFSETKTALVSSKHSDHPEVHKTKTASAPAPYKSKDQNHENTDIYNFNYPKRGLAIIINNEDFSKTKDFSDRPGSSRDAETLYDTFTRLSFDVVTYRDLTAKQMQALLQLATKKYDHSNADCFVCTVLTHGDQTWVEREYKRTRIKERRDLLFGVDGEAVPTKLVIESFNDDNCPGLAGKPRLFFFQACRGTKLDDGLDINVTVSRTNNIKIGLGEDGTDHSSSTDKPGEPFSSSVDPPKYHQKLGMDHDRTDAKPSVQEQSSGQDETEYSSFRLRDLPTSPAPLYKDCLVMYATPPGFLSWRRENGSWFIQSLCKVLDSAGIRSGTMPLVKALAQVSGYVGKYYESYLPEEPDQHAKKESPVLYSMLIKDVFLKKKSEESTQNFFFAKSSS</sequence>
<dbReference type="Gene3D" id="3.30.70.1470">
    <property type="entry name" value="Caspase-like"/>
    <property type="match status" value="1"/>
</dbReference>
<evidence type="ECO:0000313" key="6">
    <source>
        <dbReference type="EMBL" id="CAL1543593.1"/>
    </source>
</evidence>
<dbReference type="GO" id="GO:0006508">
    <property type="term" value="P:proteolysis"/>
    <property type="evidence" value="ECO:0007669"/>
    <property type="project" value="InterPro"/>
</dbReference>
<dbReference type="GO" id="GO:0005737">
    <property type="term" value="C:cytoplasm"/>
    <property type="evidence" value="ECO:0007669"/>
    <property type="project" value="TreeGrafter"/>
</dbReference>
<accession>A0AAV2ICQ5</accession>
<feature type="compositionally biased region" description="Basic and acidic residues" evidence="3">
    <location>
        <begin position="292"/>
        <end position="301"/>
    </location>
</feature>
<dbReference type="InterPro" id="IPR016129">
    <property type="entry name" value="Caspase_his_AS"/>
</dbReference>
<dbReference type="InterPro" id="IPR015917">
    <property type="entry name" value="Pept_C14A"/>
</dbReference>
<evidence type="ECO:0000256" key="2">
    <source>
        <dbReference type="RuleBase" id="RU003971"/>
    </source>
</evidence>
<gene>
    <name evidence="6" type="ORF">GSLYS_00017127001</name>
</gene>
<dbReference type="PROSITE" id="PS50208">
    <property type="entry name" value="CASPASE_P20"/>
    <property type="match status" value="1"/>
</dbReference>
<dbReference type="Proteomes" id="UP001497497">
    <property type="component" value="Unassembled WGS sequence"/>
</dbReference>
<dbReference type="PANTHER" id="PTHR10454:SF246">
    <property type="entry name" value="CASPASE-7-LIKE ISOFORM X1"/>
    <property type="match status" value="1"/>
</dbReference>
<proteinExistence type="inferred from homology"/>
<evidence type="ECO:0000259" key="5">
    <source>
        <dbReference type="PROSITE" id="PS50208"/>
    </source>
</evidence>
<dbReference type="AlphaFoldDB" id="A0AAV2ICQ5"/>
<dbReference type="GO" id="GO:0004197">
    <property type="term" value="F:cysteine-type endopeptidase activity"/>
    <property type="evidence" value="ECO:0007669"/>
    <property type="project" value="InterPro"/>
</dbReference>
<evidence type="ECO:0000256" key="3">
    <source>
        <dbReference type="SAM" id="MobiDB-lite"/>
    </source>
</evidence>
<dbReference type="Pfam" id="PF00656">
    <property type="entry name" value="Peptidase_C14"/>
    <property type="match status" value="1"/>
</dbReference>
<dbReference type="InterPro" id="IPR002138">
    <property type="entry name" value="Pept_C14_p10"/>
</dbReference>
<keyword evidence="7" id="KW-1185">Reference proteome</keyword>
<feature type="domain" description="Caspase family p10" evidence="4">
    <location>
        <begin position="326"/>
        <end position="423"/>
    </location>
</feature>
<dbReference type="EMBL" id="CAXITT010000563">
    <property type="protein sequence ID" value="CAL1543593.1"/>
    <property type="molecule type" value="Genomic_DNA"/>
</dbReference>
<dbReference type="InterPro" id="IPR029030">
    <property type="entry name" value="Caspase-like_dom_sf"/>
</dbReference>
<evidence type="ECO:0000313" key="7">
    <source>
        <dbReference type="Proteomes" id="UP001497497"/>
    </source>
</evidence>
<comment type="similarity">
    <text evidence="1 2">Belongs to the peptidase C14A family.</text>
</comment>
<reference evidence="6 7" key="1">
    <citation type="submission" date="2024-04" db="EMBL/GenBank/DDBJ databases">
        <authorList>
            <consortium name="Genoscope - CEA"/>
            <person name="William W."/>
        </authorList>
    </citation>
    <scope>NUCLEOTIDE SEQUENCE [LARGE SCALE GENOMIC DNA]</scope>
</reference>
<comment type="caution">
    <text evidence="6">The sequence shown here is derived from an EMBL/GenBank/DDBJ whole genome shotgun (WGS) entry which is preliminary data.</text>
</comment>
<dbReference type="InterPro" id="IPR011600">
    <property type="entry name" value="Pept_C14_caspase"/>
</dbReference>
<dbReference type="Gene3D" id="3.40.50.1460">
    <property type="match status" value="1"/>
</dbReference>